<dbReference type="InterPro" id="IPR021520">
    <property type="entry name" value="Stealth_CR2"/>
</dbReference>
<comment type="caution">
    <text evidence="6">The sequence shown here is derived from an EMBL/GenBank/DDBJ whole genome shotgun (WGS) entry which is preliminary data.</text>
</comment>
<feature type="domain" description="Stealth protein CR1 conserved region 1" evidence="5">
    <location>
        <begin position="91"/>
        <end position="118"/>
    </location>
</feature>
<evidence type="ECO:0000259" key="4">
    <source>
        <dbReference type="Pfam" id="PF11380"/>
    </source>
</evidence>
<dbReference type="GO" id="GO:0003976">
    <property type="term" value="F:UDP-N-acetylglucosamine-lysosomal-enzyme N-acetylglucosaminephosphotransferase activity"/>
    <property type="evidence" value="ECO:0007669"/>
    <property type="project" value="TreeGrafter"/>
</dbReference>
<accession>A0A8K0TTP0</accession>
<dbReference type="Pfam" id="PF17101">
    <property type="entry name" value="Stealth_CR1"/>
    <property type="match status" value="1"/>
</dbReference>
<sequence>MTPDRPRRDTPRRKKHTKPHGHDSAASSEGFYSFPPQSDWVKLDERADDLPDIVHVPIEDAVANEELQGWEDEWFSQATFDAETWGALAEPKIDFVYTWVNGSDKDFVATMRPYEKKSILNDPEGEWIASHGSNRYRSWDELRYSIRSVERFAGAFLNQIQILVNAVDSRKTLGQFTKQRPTWLRDDEATNNAVRVLSQEEFFDADVLGALPSFNSLTIESQLYNTPSDVDRFFALSDDMILGRHHAAADIFSPLYGPTLGFKVNGYNTQSQPTEADARRFGEKPFLIYTSWLLNRRFGLRKRKGQVHFGHSMSRSLALEVRNTFPRPSLHSACQRFRGETGFQLYTWYAAFHYTIERHREALLYSYLVLRSDANDDGNLDWDERSTIMAEIEEGIGREGKSFRTRQYYNVTENHRLVGLEPPQVNREVLWTSLDGPAAIKDLECDEFNVNECLAPGFSSDVSDAGHRSLVFDKAVIFDRVARQDPACGDCLLKLILNRQKAGMEPLLPHKSTPEKRAIVLKALKRYQYSIVEPDALFVMVTDSEQVEHTLFDRLSQRSSEGKLQVGQLCLNDDVTTKDIVQLEELQNLMFKLFNELVPQPSKFEI</sequence>
<evidence type="ECO:0000313" key="6">
    <source>
        <dbReference type="EMBL" id="KAH7374428.1"/>
    </source>
</evidence>
<keyword evidence="2" id="KW-0808">Transferase</keyword>
<dbReference type="GO" id="GO:0005794">
    <property type="term" value="C:Golgi apparatus"/>
    <property type="evidence" value="ECO:0007669"/>
    <property type="project" value="TreeGrafter"/>
</dbReference>
<evidence type="ECO:0000256" key="1">
    <source>
        <dbReference type="ARBA" id="ARBA00007583"/>
    </source>
</evidence>
<dbReference type="OrthoDB" id="263283at2759"/>
<proteinExistence type="inferred from homology"/>
<reference evidence="6" key="1">
    <citation type="journal article" date="2021" name="Nat. Commun.">
        <title>Genetic determinants of endophytism in the Arabidopsis root mycobiome.</title>
        <authorList>
            <person name="Mesny F."/>
            <person name="Miyauchi S."/>
            <person name="Thiergart T."/>
            <person name="Pickel B."/>
            <person name="Atanasova L."/>
            <person name="Karlsson M."/>
            <person name="Huettel B."/>
            <person name="Barry K.W."/>
            <person name="Haridas S."/>
            <person name="Chen C."/>
            <person name="Bauer D."/>
            <person name="Andreopoulos W."/>
            <person name="Pangilinan J."/>
            <person name="LaButti K."/>
            <person name="Riley R."/>
            <person name="Lipzen A."/>
            <person name="Clum A."/>
            <person name="Drula E."/>
            <person name="Henrissat B."/>
            <person name="Kohler A."/>
            <person name="Grigoriev I.V."/>
            <person name="Martin F.M."/>
            <person name="Hacquard S."/>
        </authorList>
    </citation>
    <scope>NUCLEOTIDE SEQUENCE</scope>
    <source>
        <strain evidence="6">MPI-CAGE-AT-0016</strain>
    </source>
</reference>
<feature type="compositionally biased region" description="Basic residues" evidence="3">
    <location>
        <begin position="10"/>
        <end position="19"/>
    </location>
</feature>
<evidence type="ECO:0000256" key="3">
    <source>
        <dbReference type="SAM" id="MobiDB-lite"/>
    </source>
</evidence>
<dbReference type="PANTHER" id="PTHR24045:SF0">
    <property type="entry name" value="N-ACETYLGLUCOSAMINE-1-PHOSPHOTRANSFERASE SUBUNITS ALPHA_BETA"/>
    <property type="match status" value="1"/>
</dbReference>
<comment type="similarity">
    <text evidence="1">Belongs to the stealth family.</text>
</comment>
<evidence type="ECO:0000313" key="7">
    <source>
        <dbReference type="Proteomes" id="UP000813385"/>
    </source>
</evidence>
<dbReference type="EMBL" id="JAGPXD010000001">
    <property type="protein sequence ID" value="KAH7374428.1"/>
    <property type="molecule type" value="Genomic_DNA"/>
</dbReference>
<dbReference type="InterPro" id="IPR031358">
    <property type="entry name" value="Stealth_CR1"/>
</dbReference>
<dbReference type="AlphaFoldDB" id="A0A8K0TTP0"/>
<feature type="region of interest" description="Disordered" evidence="3">
    <location>
        <begin position="1"/>
        <end position="32"/>
    </location>
</feature>
<dbReference type="GO" id="GO:0046835">
    <property type="term" value="P:carbohydrate phosphorylation"/>
    <property type="evidence" value="ECO:0007669"/>
    <property type="project" value="TreeGrafter"/>
</dbReference>
<name>A0A8K0TTP0_9PEZI</name>
<dbReference type="InterPro" id="IPR047141">
    <property type="entry name" value="Stealth"/>
</dbReference>
<dbReference type="PANTHER" id="PTHR24045">
    <property type="match status" value="1"/>
</dbReference>
<protein>
    <recommendedName>
        <fullName evidence="8">Stealth protein CR2 conserved region 2 domain-containing protein</fullName>
    </recommendedName>
</protein>
<feature type="domain" description="Stealth protein CR2 conserved region 2" evidence="4">
    <location>
        <begin position="135"/>
        <end position="253"/>
    </location>
</feature>
<evidence type="ECO:0008006" key="8">
    <source>
        <dbReference type="Google" id="ProtNLM"/>
    </source>
</evidence>
<evidence type="ECO:0000259" key="5">
    <source>
        <dbReference type="Pfam" id="PF17101"/>
    </source>
</evidence>
<dbReference type="Pfam" id="PF11380">
    <property type="entry name" value="Stealth_CR2"/>
    <property type="match status" value="1"/>
</dbReference>
<dbReference type="Proteomes" id="UP000813385">
    <property type="component" value="Unassembled WGS sequence"/>
</dbReference>
<organism evidence="6 7">
    <name type="scientific">Plectosphaerella cucumerina</name>
    <dbReference type="NCBI Taxonomy" id="40658"/>
    <lineage>
        <taxon>Eukaryota</taxon>
        <taxon>Fungi</taxon>
        <taxon>Dikarya</taxon>
        <taxon>Ascomycota</taxon>
        <taxon>Pezizomycotina</taxon>
        <taxon>Sordariomycetes</taxon>
        <taxon>Hypocreomycetidae</taxon>
        <taxon>Glomerellales</taxon>
        <taxon>Plectosphaerellaceae</taxon>
        <taxon>Plectosphaerella</taxon>
    </lineage>
</organism>
<gene>
    <name evidence="6" type="ORF">B0T11DRAFT_217663</name>
</gene>
<keyword evidence="7" id="KW-1185">Reference proteome</keyword>
<evidence type="ECO:0000256" key="2">
    <source>
        <dbReference type="ARBA" id="ARBA00022679"/>
    </source>
</evidence>